<accession>A0A7W7Y3N0</accession>
<name>A0A7W7Y3N0_9BACT</name>
<dbReference type="InterPro" id="IPR013976">
    <property type="entry name" value="HDOD"/>
</dbReference>
<dbReference type="PANTHER" id="PTHR33525:SF3">
    <property type="entry name" value="RIBONUCLEASE Y"/>
    <property type="match status" value="1"/>
</dbReference>
<protein>
    <submittedName>
        <fullName evidence="2">HD-like signal output (HDOD) protein</fullName>
    </submittedName>
</protein>
<dbReference type="SUPFAM" id="SSF109604">
    <property type="entry name" value="HD-domain/PDEase-like"/>
    <property type="match status" value="1"/>
</dbReference>
<dbReference type="InterPro" id="IPR003607">
    <property type="entry name" value="HD/PDEase_dom"/>
</dbReference>
<dbReference type="InterPro" id="IPR052340">
    <property type="entry name" value="RNase_Y/CdgJ"/>
</dbReference>
<dbReference type="Gene3D" id="1.10.3210.10">
    <property type="entry name" value="Hypothetical protein af1432"/>
    <property type="match status" value="1"/>
</dbReference>
<dbReference type="PANTHER" id="PTHR33525">
    <property type="match status" value="1"/>
</dbReference>
<dbReference type="PROSITE" id="PS51833">
    <property type="entry name" value="HDOD"/>
    <property type="match status" value="1"/>
</dbReference>
<comment type="caution">
    <text evidence="2">The sequence shown here is derived from an EMBL/GenBank/DDBJ whole genome shotgun (WGS) entry which is preliminary data.</text>
</comment>
<feature type="domain" description="HDOD" evidence="1">
    <location>
        <begin position="16"/>
        <end position="211"/>
    </location>
</feature>
<organism evidence="2 3">
    <name type="scientific">Desulfurispira natronophila</name>
    <dbReference type="NCBI Taxonomy" id="682562"/>
    <lineage>
        <taxon>Bacteria</taxon>
        <taxon>Pseudomonadati</taxon>
        <taxon>Chrysiogenota</taxon>
        <taxon>Chrysiogenia</taxon>
        <taxon>Chrysiogenales</taxon>
        <taxon>Chrysiogenaceae</taxon>
        <taxon>Desulfurispira</taxon>
    </lineage>
</organism>
<evidence type="ECO:0000259" key="1">
    <source>
        <dbReference type="PROSITE" id="PS51833"/>
    </source>
</evidence>
<sequence length="287" mass="32066">MRFRNAEELIRNADDIPSLPQIVYRLDQSLQDPRANFNDFANIIAEDSALSAHLLRIANSSLYQFPETIDTVSRAVTLIGTKQLKELVVATSITRLFSGLPNSLVDMGQFWQHSIGCGISAKVIAGFCRLGNTERYYLLGLLHDIGRLVLYRSYPELAMESFKLAQEQDTPLYRAEQKVLGFDHSNISAMLLKSWKLPMSVRDPVEFHHSPHDARYFSEDAFIVHLADALSHSMLLGNAGEPLIPPLDPLTSARLNIPPARLEPIMQQVDREYGDALTLFLSATSGG</sequence>
<dbReference type="AlphaFoldDB" id="A0A7W7Y3N0"/>
<dbReference type="Pfam" id="PF08668">
    <property type="entry name" value="HDOD"/>
    <property type="match status" value="1"/>
</dbReference>
<proteinExistence type="predicted"/>
<dbReference type="CDD" id="cd00077">
    <property type="entry name" value="HDc"/>
    <property type="match status" value="1"/>
</dbReference>
<dbReference type="Proteomes" id="UP000528322">
    <property type="component" value="Unassembled WGS sequence"/>
</dbReference>
<keyword evidence="3" id="KW-1185">Reference proteome</keyword>
<dbReference type="EMBL" id="JACHID010000004">
    <property type="protein sequence ID" value="MBB5021506.1"/>
    <property type="molecule type" value="Genomic_DNA"/>
</dbReference>
<gene>
    <name evidence="2" type="ORF">HNR37_000818</name>
</gene>
<evidence type="ECO:0000313" key="2">
    <source>
        <dbReference type="EMBL" id="MBB5021506.1"/>
    </source>
</evidence>
<reference evidence="2 3" key="1">
    <citation type="submission" date="2020-08" db="EMBL/GenBank/DDBJ databases">
        <title>Genomic Encyclopedia of Type Strains, Phase IV (KMG-IV): sequencing the most valuable type-strain genomes for metagenomic binning, comparative biology and taxonomic classification.</title>
        <authorList>
            <person name="Goeker M."/>
        </authorList>
    </citation>
    <scope>NUCLEOTIDE SEQUENCE [LARGE SCALE GENOMIC DNA]</scope>
    <source>
        <strain evidence="2 3">DSM 22071</strain>
    </source>
</reference>
<evidence type="ECO:0000313" key="3">
    <source>
        <dbReference type="Proteomes" id="UP000528322"/>
    </source>
</evidence>
<dbReference type="RefSeq" id="WP_183730330.1">
    <property type="nucleotide sequence ID" value="NZ_JACHID010000004.1"/>
</dbReference>